<sequence>MADRRSQPQAKRAQAPRRKAGSGGGGTAGSRKARRRRAAAPRPRGLFGWIAYGVRLVFRIIWGLIWRGAVAVMLILAAATGYYYMQLPEEVGAVATPGRADPSRCWIATAMSLPGAANSSAG</sequence>
<dbReference type="Proteomes" id="UP000019593">
    <property type="component" value="Chromosome"/>
</dbReference>
<feature type="transmembrane region" description="Helical" evidence="2">
    <location>
        <begin position="68"/>
        <end position="85"/>
    </location>
</feature>
<accession>W8RRQ8</accession>
<evidence type="ECO:0000256" key="2">
    <source>
        <dbReference type="SAM" id="Phobius"/>
    </source>
</evidence>
<name>W8RRQ8_9RHOB</name>
<keyword evidence="4" id="KW-1185">Reference proteome</keyword>
<keyword evidence="2" id="KW-0472">Membrane</keyword>
<dbReference type="HOGENOM" id="CLU_2024996_0_0_5"/>
<keyword evidence="3" id="KW-0808">Transferase</keyword>
<gene>
    <name evidence="3" type="ORF">roselon_01403</name>
</gene>
<proteinExistence type="predicted"/>
<feature type="region of interest" description="Disordered" evidence="1">
    <location>
        <begin position="1"/>
        <end position="40"/>
    </location>
</feature>
<evidence type="ECO:0000313" key="3">
    <source>
        <dbReference type="EMBL" id="AHM03788.1"/>
    </source>
</evidence>
<dbReference type="EC" id="2.4.1.129" evidence="3"/>
<keyword evidence="2" id="KW-1133">Transmembrane helix</keyword>
<keyword evidence="3" id="KW-0328">Glycosyltransferase</keyword>
<keyword evidence="2" id="KW-0812">Transmembrane</keyword>
<organism evidence="3 4">
    <name type="scientific">Roseicyclus elongatus DSM 19469</name>
    <dbReference type="NCBI Taxonomy" id="1294273"/>
    <lineage>
        <taxon>Bacteria</taxon>
        <taxon>Pseudomonadati</taxon>
        <taxon>Pseudomonadota</taxon>
        <taxon>Alphaproteobacteria</taxon>
        <taxon>Rhodobacterales</taxon>
        <taxon>Roseobacteraceae</taxon>
        <taxon>Roseicyclus</taxon>
    </lineage>
</organism>
<dbReference type="GO" id="GO:0016757">
    <property type="term" value="F:glycosyltransferase activity"/>
    <property type="evidence" value="ECO:0007669"/>
    <property type="project" value="UniProtKB-KW"/>
</dbReference>
<evidence type="ECO:0000256" key="1">
    <source>
        <dbReference type="SAM" id="MobiDB-lite"/>
    </source>
</evidence>
<dbReference type="KEGG" id="red:roselon_01403"/>
<dbReference type="AlphaFoldDB" id="W8RRQ8"/>
<reference evidence="3 4" key="1">
    <citation type="submission" date="2013-03" db="EMBL/GenBank/DDBJ databases">
        <authorList>
            <person name="Fiebig A."/>
            <person name="Goeker M."/>
            <person name="Klenk H.-P.P."/>
        </authorList>
    </citation>
    <scope>NUCLEOTIDE SEQUENCE [LARGE SCALE GENOMIC DNA]</scope>
    <source>
        <strain evidence="4">DSM 19469</strain>
    </source>
</reference>
<dbReference type="EMBL" id="CP004372">
    <property type="protein sequence ID" value="AHM03788.1"/>
    <property type="molecule type" value="Genomic_DNA"/>
</dbReference>
<protein>
    <submittedName>
        <fullName evidence="3">Peptidoglycan glycosyltransferase</fullName>
        <ecNumber evidence="3">2.4.1.129</ecNumber>
    </submittedName>
</protein>
<evidence type="ECO:0000313" key="4">
    <source>
        <dbReference type="Proteomes" id="UP000019593"/>
    </source>
</evidence>
<dbReference type="STRING" id="1294273.roselon_01403"/>